<dbReference type="PANTHER" id="PTHR13748">
    <property type="entry name" value="COBW-RELATED"/>
    <property type="match status" value="1"/>
</dbReference>
<accession>A0A4R4FE73</accession>
<dbReference type="PANTHER" id="PTHR13748:SF62">
    <property type="entry name" value="COBW DOMAIN-CONTAINING PROTEIN"/>
    <property type="match status" value="1"/>
</dbReference>
<protein>
    <submittedName>
        <fullName evidence="2">GTP-binding protein</fullName>
    </submittedName>
</protein>
<evidence type="ECO:0000259" key="1">
    <source>
        <dbReference type="Pfam" id="PF02492"/>
    </source>
</evidence>
<dbReference type="GO" id="GO:0005737">
    <property type="term" value="C:cytoplasm"/>
    <property type="evidence" value="ECO:0007669"/>
    <property type="project" value="TreeGrafter"/>
</dbReference>
<evidence type="ECO:0000313" key="2">
    <source>
        <dbReference type="EMBL" id="TDA21835.1"/>
    </source>
</evidence>
<dbReference type="Pfam" id="PF02492">
    <property type="entry name" value="cobW"/>
    <property type="match status" value="1"/>
</dbReference>
<name>A0A4R4FE73_9FIRM</name>
<proteinExistence type="predicted"/>
<dbReference type="RefSeq" id="WP_132277196.1">
    <property type="nucleotide sequence ID" value="NZ_JAOBST010000007.1"/>
</dbReference>
<gene>
    <name evidence="2" type="ORF">E1963_08720</name>
</gene>
<dbReference type="EMBL" id="SMMX01000006">
    <property type="protein sequence ID" value="TDA21835.1"/>
    <property type="molecule type" value="Genomic_DNA"/>
</dbReference>
<dbReference type="SUPFAM" id="SSF52540">
    <property type="entry name" value="P-loop containing nucleoside triphosphate hydrolases"/>
    <property type="match status" value="1"/>
</dbReference>
<feature type="domain" description="CobW/HypB/UreG nucleotide-binding" evidence="1">
    <location>
        <begin position="4"/>
        <end position="172"/>
    </location>
</feature>
<reference evidence="2 3" key="1">
    <citation type="journal article" date="2016" name="Nat. Microbiol.">
        <title>The Mouse Intestinal Bacterial Collection (miBC) provides host-specific insight into cultured diversity and functional potential of the gut microbiota.</title>
        <authorList>
            <person name="Lagkouvardos I."/>
            <person name="Pukall R."/>
            <person name="Abt B."/>
            <person name="Foesel B.U."/>
            <person name="Meier-Kolthoff J.P."/>
            <person name="Kumar N."/>
            <person name="Bresciani A."/>
            <person name="Martinez I."/>
            <person name="Just S."/>
            <person name="Ziegler C."/>
            <person name="Brugiroux S."/>
            <person name="Garzetti D."/>
            <person name="Wenning M."/>
            <person name="Bui T.P."/>
            <person name="Wang J."/>
            <person name="Hugenholtz F."/>
            <person name="Plugge C.M."/>
            <person name="Peterson D.A."/>
            <person name="Hornef M.W."/>
            <person name="Baines J.F."/>
            <person name="Smidt H."/>
            <person name="Walter J."/>
            <person name="Kristiansen K."/>
            <person name="Nielsen H.B."/>
            <person name="Haller D."/>
            <person name="Overmann J."/>
            <person name="Stecher B."/>
            <person name="Clavel T."/>
        </authorList>
    </citation>
    <scope>NUCLEOTIDE SEQUENCE [LARGE SCALE GENOMIC DNA]</scope>
    <source>
        <strain evidence="2 3">DSM 28560</strain>
    </source>
</reference>
<evidence type="ECO:0000313" key="3">
    <source>
        <dbReference type="Proteomes" id="UP000295710"/>
    </source>
</evidence>
<organism evidence="2 3">
    <name type="scientific">Extibacter muris</name>
    <dbReference type="NCBI Taxonomy" id="1796622"/>
    <lineage>
        <taxon>Bacteria</taxon>
        <taxon>Bacillati</taxon>
        <taxon>Bacillota</taxon>
        <taxon>Clostridia</taxon>
        <taxon>Lachnospirales</taxon>
        <taxon>Lachnospiraceae</taxon>
        <taxon>Extibacter</taxon>
    </lineage>
</organism>
<dbReference type="InterPro" id="IPR003495">
    <property type="entry name" value="CobW/HypB/UreG_nucleotide-bd"/>
</dbReference>
<dbReference type="Proteomes" id="UP000295710">
    <property type="component" value="Unassembled WGS sequence"/>
</dbReference>
<dbReference type="AlphaFoldDB" id="A0A4R4FE73"/>
<dbReference type="Gene3D" id="3.40.50.300">
    <property type="entry name" value="P-loop containing nucleotide triphosphate hydrolases"/>
    <property type="match status" value="1"/>
</dbReference>
<keyword evidence="3" id="KW-1185">Reference proteome</keyword>
<comment type="caution">
    <text evidence="2">The sequence shown here is derived from an EMBL/GenBank/DDBJ whole genome shotgun (WGS) entry which is preliminary data.</text>
</comment>
<dbReference type="InterPro" id="IPR027417">
    <property type="entry name" value="P-loop_NTPase"/>
</dbReference>
<sequence length="307" mass="33565">MEIQIVAGFLGAGKTTFLNQYLPLLSGKTVVIENEFGDIGIDGRLIQGDIPVREIYAGCICCSLALDFQEGIREIARTYNPDRILIEPSGLGRLSDIVKACKMAREKEKVSLQVTKLITIVDIVSCEEYMEGFGAFYLDQIERAGLLLLSNIEELDEAVKNRAIASLKERNPGAVLYTGDWRQLDKAALLALLDAAGDYDEKENAVKPVPAVPADKVFSSLSFSGLKEMTEKELALLLEALKKEEYGYVLRAKGRIETKEGAVMHFDYTPSASAYREDTGAAGNGSEAVVIGCRLNEPALELLFGTL</sequence>
<dbReference type="InterPro" id="IPR051316">
    <property type="entry name" value="Zinc-reg_GTPase_activator"/>
</dbReference>